<feature type="transmembrane region" description="Helical" evidence="8">
    <location>
        <begin position="25"/>
        <end position="58"/>
    </location>
</feature>
<feature type="transmembrane region" description="Helical" evidence="8">
    <location>
        <begin position="307"/>
        <end position="337"/>
    </location>
</feature>
<evidence type="ECO:0000256" key="1">
    <source>
        <dbReference type="ARBA" id="ARBA00004651"/>
    </source>
</evidence>
<dbReference type="PANTHER" id="PTHR21716:SF53">
    <property type="entry name" value="PERMEASE PERM-RELATED"/>
    <property type="match status" value="1"/>
</dbReference>
<dbReference type="EMBL" id="KF900303">
    <property type="protein sequence ID" value="AIE90257.1"/>
    <property type="molecule type" value="Genomic_DNA"/>
</dbReference>
<accession>A0A075FKJ3</accession>
<keyword evidence="3" id="KW-0813">Transport</keyword>
<keyword evidence="6 8" id="KW-1133">Transmembrane helix</keyword>
<keyword evidence="5 8" id="KW-0812">Transmembrane</keyword>
<evidence type="ECO:0000256" key="8">
    <source>
        <dbReference type="SAM" id="Phobius"/>
    </source>
</evidence>
<proteinExistence type="inferred from homology"/>
<feature type="transmembrane region" description="Helical" evidence="8">
    <location>
        <begin position="214"/>
        <end position="234"/>
    </location>
</feature>
<evidence type="ECO:0000256" key="2">
    <source>
        <dbReference type="ARBA" id="ARBA00009773"/>
    </source>
</evidence>
<feature type="transmembrane region" description="Helical" evidence="8">
    <location>
        <begin position="79"/>
        <end position="101"/>
    </location>
</feature>
<comment type="similarity">
    <text evidence="2">Belongs to the autoinducer-2 exporter (AI-2E) (TC 2.A.86) family.</text>
</comment>
<feature type="transmembrane region" description="Helical" evidence="8">
    <location>
        <begin position="152"/>
        <end position="179"/>
    </location>
</feature>
<organism evidence="9">
    <name type="scientific">uncultured marine group II/III euryarchaeote AD1000_01_G07</name>
    <dbReference type="NCBI Taxonomy" id="1457698"/>
    <lineage>
        <taxon>Archaea</taxon>
        <taxon>Methanobacteriati</taxon>
        <taxon>Methanobacteriota</taxon>
        <taxon>environmental samples</taxon>
    </lineage>
</organism>
<evidence type="ECO:0000256" key="6">
    <source>
        <dbReference type="ARBA" id="ARBA00022989"/>
    </source>
</evidence>
<dbReference type="Pfam" id="PF01594">
    <property type="entry name" value="AI-2E_transport"/>
    <property type="match status" value="1"/>
</dbReference>
<evidence type="ECO:0000256" key="5">
    <source>
        <dbReference type="ARBA" id="ARBA00022692"/>
    </source>
</evidence>
<dbReference type="GO" id="GO:0005886">
    <property type="term" value="C:plasma membrane"/>
    <property type="evidence" value="ECO:0007669"/>
    <property type="project" value="UniProtKB-SubCell"/>
</dbReference>
<feature type="transmembrane region" description="Helical" evidence="8">
    <location>
        <begin position="267"/>
        <end position="287"/>
    </location>
</feature>
<keyword evidence="4" id="KW-1003">Cell membrane</keyword>
<protein>
    <submittedName>
        <fullName evidence="9">Putative permease</fullName>
    </submittedName>
</protein>
<sequence>MVALARAGESMGESQSLRDLPSGTVANIAIILMVSVLAIIQLKAVIQPLVIAILLFLLIRPAAQWLEERPIIQKYGHPLMPYGVLVVILFVVMWMASQLLYSNLTAFTDEIPGLTNQLNSKLSWLEGLELWGYSFDVSGLTALLSLDTINEYLTGFVGSLASFTASAVTVLIFLLFIILEAETLPRRLKAAYPEDADRVQAVASSSGEGINTYVVTRATVAFGQAVVAGIVLWYLDIPGWFMWASITFMMDFIPYVGALISLIPPIFLGFIVLDPTGAMILILILVANQQAWGAVVEPQLAGQRLDMSPIVLLLLVAFWGWAWGVMGMVLGVPLAVIMKIALESDPRTRPVAMMLSRDPKLPGTVEEE</sequence>
<feature type="transmembrane region" description="Helical" evidence="8">
    <location>
        <begin position="240"/>
        <end position="260"/>
    </location>
</feature>
<keyword evidence="7 8" id="KW-0472">Membrane</keyword>
<evidence type="ECO:0000313" key="9">
    <source>
        <dbReference type="EMBL" id="AIE90257.1"/>
    </source>
</evidence>
<dbReference type="InterPro" id="IPR002549">
    <property type="entry name" value="AI-2E-like"/>
</dbReference>
<dbReference type="AlphaFoldDB" id="A0A075FKJ3"/>
<evidence type="ECO:0000256" key="3">
    <source>
        <dbReference type="ARBA" id="ARBA00022448"/>
    </source>
</evidence>
<evidence type="ECO:0000256" key="4">
    <source>
        <dbReference type="ARBA" id="ARBA00022475"/>
    </source>
</evidence>
<name>A0A075FKJ3_9EURY</name>
<evidence type="ECO:0000256" key="7">
    <source>
        <dbReference type="ARBA" id="ARBA00023136"/>
    </source>
</evidence>
<comment type="subcellular location">
    <subcellularLocation>
        <location evidence="1">Cell membrane</location>
        <topology evidence="1">Multi-pass membrane protein</topology>
    </subcellularLocation>
</comment>
<dbReference type="PANTHER" id="PTHR21716">
    <property type="entry name" value="TRANSMEMBRANE PROTEIN"/>
    <property type="match status" value="1"/>
</dbReference>
<reference evidence="9" key="1">
    <citation type="journal article" date="2014" name="Genome Biol. Evol.">
        <title>Pangenome evidence for extensive interdomain horizontal transfer affecting lineage core and shell genes in uncultured planktonic thaumarchaeota and euryarchaeota.</title>
        <authorList>
            <person name="Deschamps P."/>
            <person name="Zivanovic Y."/>
            <person name="Moreira D."/>
            <person name="Rodriguez-Valera F."/>
            <person name="Lopez-Garcia P."/>
        </authorList>
    </citation>
    <scope>NUCLEOTIDE SEQUENCE</scope>
</reference>